<dbReference type="RefSeq" id="WP_280942709.1">
    <property type="nucleotide sequence ID" value="NZ_JARYGX010000020.1"/>
</dbReference>
<gene>
    <name evidence="2" type="ORF">QF205_10495</name>
</gene>
<feature type="transmembrane region" description="Helical" evidence="1">
    <location>
        <begin position="39"/>
        <end position="60"/>
    </location>
</feature>
<sequence>MALLLRRPVAAPLFALAAAGSLAYIVYLLVLTDGRAAMGVLWAMPLVLAALMILMVPYSVRLARGRALR</sequence>
<evidence type="ECO:0000313" key="3">
    <source>
        <dbReference type="Proteomes" id="UP001160550"/>
    </source>
</evidence>
<keyword evidence="1" id="KW-0472">Membrane</keyword>
<dbReference type="EMBL" id="JARYGX010000020">
    <property type="protein sequence ID" value="MDH7453491.1"/>
    <property type="molecule type" value="Genomic_DNA"/>
</dbReference>
<proteinExistence type="predicted"/>
<keyword evidence="1" id="KW-0812">Transmembrane</keyword>
<reference evidence="2" key="2">
    <citation type="submission" date="2023-04" db="EMBL/GenBank/DDBJ databases">
        <authorList>
            <person name="Sun J.-Q."/>
        </authorList>
    </citation>
    <scope>NUCLEOTIDE SEQUENCE</scope>
    <source>
        <strain evidence="2">CC-YY355</strain>
    </source>
</reference>
<evidence type="ECO:0000313" key="2">
    <source>
        <dbReference type="EMBL" id="MDH7453491.1"/>
    </source>
</evidence>
<protein>
    <submittedName>
        <fullName evidence="2">Uncharacterized protein</fullName>
    </submittedName>
</protein>
<comment type="caution">
    <text evidence="2">The sequence shown here is derived from an EMBL/GenBank/DDBJ whole genome shotgun (WGS) entry which is preliminary data.</text>
</comment>
<dbReference type="Proteomes" id="UP001160550">
    <property type="component" value="Unassembled WGS sequence"/>
</dbReference>
<organism evidence="2 3">
    <name type="scientific">Luteimonas composti</name>
    <dbReference type="NCBI Taxonomy" id="398257"/>
    <lineage>
        <taxon>Bacteria</taxon>
        <taxon>Pseudomonadati</taxon>
        <taxon>Pseudomonadota</taxon>
        <taxon>Gammaproteobacteria</taxon>
        <taxon>Lysobacterales</taxon>
        <taxon>Lysobacteraceae</taxon>
        <taxon>Luteimonas</taxon>
    </lineage>
</organism>
<evidence type="ECO:0000256" key="1">
    <source>
        <dbReference type="SAM" id="Phobius"/>
    </source>
</evidence>
<keyword evidence="1" id="KW-1133">Transmembrane helix</keyword>
<keyword evidence="3" id="KW-1185">Reference proteome</keyword>
<reference evidence="2" key="1">
    <citation type="journal article" date="2007" name="Int. J. Syst. Evol. Microbiol.">
        <title>Luteimonas composti sp. nov., a moderately thermophilic bacterium isolated from food waste.</title>
        <authorList>
            <person name="Young C.C."/>
            <person name="Kampfer P."/>
            <person name="Chen W.M."/>
            <person name="Yen W.S."/>
            <person name="Arun A.B."/>
            <person name="Lai W.A."/>
            <person name="Shen F.T."/>
            <person name="Rekha P.D."/>
            <person name="Lin K.Y."/>
            <person name="Chou J.H."/>
        </authorList>
    </citation>
    <scope>NUCLEOTIDE SEQUENCE</scope>
    <source>
        <strain evidence="2">CC-YY355</strain>
    </source>
</reference>
<name>A0ABT6MTA2_9GAMM</name>
<accession>A0ABT6MTA2</accession>